<dbReference type="InterPro" id="IPR007185">
    <property type="entry name" value="DNA_pol_a/d/e_bsu"/>
</dbReference>
<dbReference type="OrthoDB" id="336885at2759"/>
<dbReference type="EnsemblMetazoa" id="SSS_1641s_mrna">
    <property type="protein sequence ID" value="KAF7488562.1"/>
    <property type="gene ID" value="SSS_1641"/>
</dbReference>
<reference evidence="10" key="4">
    <citation type="submission" date="2022-06" db="UniProtKB">
        <authorList>
            <consortium name="EnsemblMetazoa"/>
        </authorList>
    </citation>
    <scope>IDENTIFICATION</scope>
</reference>
<evidence type="ECO:0000313" key="12">
    <source>
        <dbReference type="Proteomes" id="UP000616769"/>
    </source>
</evidence>
<evidence type="ECO:0000256" key="3">
    <source>
        <dbReference type="ARBA" id="ARBA00018596"/>
    </source>
</evidence>
<keyword evidence="11" id="KW-1185">Reference proteome</keyword>
<dbReference type="Proteomes" id="UP000616769">
    <property type="component" value="Unassembled WGS sequence"/>
</dbReference>
<evidence type="ECO:0000256" key="5">
    <source>
        <dbReference type="ARBA" id="ARBA00023242"/>
    </source>
</evidence>
<dbReference type="AlphaFoldDB" id="A0A132AB94"/>
<keyword evidence="5" id="KW-0539">Nucleus</keyword>
<organism evidence="9 12">
    <name type="scientific">Sarcoptes scabiei</name>
    <name type="common">Itch mite</name>
    <name type="synonym">Acarus scabiei</name>
    <dbReference type="NCBI Taxonomy" id="52283"/>
    <lineage>
        <taxon>Eukaryota</taxon>
        <taxon>Metazoa</taxon>
        <taxon>Ecdysozoa</taxon>
        <taxon>Arthropoda</taxon>
        <taxon>Chelicerata</taxon>
        <taxon>Arachnida</taxon>
        <taxon>Acari</taxon>
        <taxon>Acariformes</taxon>
        <taxon>Sarcoptiformes</taxon>
        <taxon>Astigmata</taxon>
        <taxon>Psoroptidia</taxon>
        <taxon>Sarcoptoidea</taxon>
        <taxon>Sarcoptidae</taxon>
        <taxon>Sarcoptinae</taxon>
        <taxon>Sarcoptes</taxon>
    </lineage>
</organism>
<dbReference type="GO" id="GO:0006270">
    <property type="term" value="P:DNA replication initiation"/>
    <property type="evidence" value="ECO:0007669"/>
    <property type="project" value="TreeGrafter"/>
</dbReference>
<dbReference type="GO" id="GO:0005658">
    <property type="term" value="C:alpha DNA polymerase:primase complex"/>
    <property type="evidence" value="ECO:0007669"/>
    <property type="project" value="TreeGrafter"/>
</dbReference>
<comment type="subcellular location">
    <subcellularLocation>
        <location evidence="1">Nucleus</location>
    </subcellularLocation>
</comment>
<reference evidence="8" key="3">
    <citation type="submission" date="2020-01" db="EMBL/GenBank/DDBJ databases">
        <authorList>
            <person name="Korhonen P.K.K."/>
            <person name="Guangxu M.G."/>
            <person name="Wang T.W."/>
            <person name="Stroehlein A.J.S."/>
            <person name="Young N.D."/>
            <person name="Ang C.-S.A."/>
            <person name="Fernando D.W.F."/>
            <person name="Lu H.L."/>
            <person name="Taylor S.T."/>
            <person name="Ehtesham M.E.M."/>
            <person name="Najaraj S.H.N."/>
            <person name="Harsha G.H.G."/>
            <person name="Madugundu A.M."/>
            <person name="Renuse S.R."/>
            <person name="Holt D.H."/>
            <person name="Pandey A.P."/>
            <person name="Papenfuss A.P."/>
            <person name="Gasser R.B.G."/>
            <person name="Fischer K.F."/>
        </authorList>
    </citation>
    <scope>NUCLEOTIDE SEQUENCE</scope>
    <source>
        <strain evidence="8">SSS_KF_BRIS2020</strain>
    </source>
</reference>
<dbReference type="InterPro" id="IPR054300">
    <property type="entry name" value="OB_DPOA2"/>
</dbReference>
<dbReference type="PANTHER" id="PTHR23061">
    <property type="entry name" value="DNA POLYMERASE 2 ALPHA 70 KDA SUBUNIT"/>
    <property type="match status" value="1"/>
</dbReference>
<evidence type="ECO:0000313" key="11">
    <source>
        <dbReference type="Proteomes" id="UP000070412"/>
    </source>
</evidence>
<reference evidence="11" key="2">
    <citation type="journal article" date="2020" name="PLoS Negl. Trop. Dis.">
        <title>High-quality nuclear genome for Sarcoptes scabiei-A critical resource for a neglected parasite.</title>
        <authorList>
            <person name="Korhonen P.K."/>
            <person name="Gasser R.B."/>
            <person name="Ma G."/>
            <person name="Wang T."/>
            <person name="Stroehlein A.J."/>
            <person name="Young N.D."/>
            <person name="Ang C.S."/>
            <person name="Fernando D.D."/>
            <person name="Lu H.C."/>
            <person name="Taylor S."/>
            <person name="Reynolds S.L."/>
            <person name="Mofiz E."/>
            <person name="Najaraj S.H."/>
            <person name="Gowda H."/>
            <person name="Madugundu A."/>
            <person name="Renuse S."/>
            <person name="Holt D."/>
            <person name="Pandey A."/>
            <person name="Papenfuss A.T."/>
            <person name="Fischer K."/>
        </authorList>
    </citation>
    <scope>NUCLEOTIDE SEQUENCE [LARGE SCALE GENOMIC DNA]</scope>
</reference>
<evidence type="ECO:0000259" key="7">
    <source>
        <dbReference type="Pfam" id="PF22062"/>
    </source>
</evidence>
<dbReference type="EMBL" id="WVUK01000066">
    <property type="protein sequence ID" value="KAF7488562.1"/>
    <property type="molecule type" value="Genomic_DNA"/>
</dbReference>
<dbReference type="Pfam" id="PF22062">
    <property type="entry name" value="OB_DPOA2"/>
    <property type="match status" value="1"/>
</dbReference>
<evidence type="ECO:0000256" key="2">
    <source>
        <dbReference type="ARBA" id="ARBA00007299"/>
    </source>
</evidence>
<evidence type="ECO:0000259" key="6">
    <source>
        <dbReference type="Pfam" id="PF04042"/>
    </source>
</evidence>
<dbReference type="Gene3D" id="3.60.21.60">
    <property type="match status" value="2"/>
</dbReference>
<name>A0A132AB94_SARSC</name>
<evidence type="ECO:0000313" key="9">
    <source>
        <dbReference type="EMBL" id="KPM08228.1"/>
    </source>
</evidence>
<dbReference type="OMA" id="NTFARIM"/>
<evidence type="ECO:0000313" key="8">
    <source>
        <dbReference type="EMBL" id="KAF7488562.1"/>
    </source>
</evidence>
<protein>
    <recommendedName>
        <fullName evidence="3">DNA polymerase alpha subunit B</fullName>
    </recommendedName>
</protein>
<dbReference type="Pfam" id="PF04042">
    <property type="entry name" value="DNA_pol_E_B"/>
    <property type="match status" value="1"/>
</dbReference>
<keyword evidence="4" id="KW-0235">DNA replication</keyword>
<dbReference type="InterPro" id="IPR016722">
    <property type="entry name" value="DNA_pol_alpha_bsu"/>
</dbReference>
<dbReference type="PANTHER" id="PTHR23061:SF12">
    <property type="entry name" value="DNA POLYMERASE ALPHA SUBUNIT B"/>
    <property type="match status" value="1"/>
</dbReference>
<comment type="similarity">
    <text evidence="2">Belongs to the DNA polymerase alpha subunit B family.</text>
</comment>
<evidence type="ECO:0000256" key="4">
    <source>
        <dbReference type="ARBA" id="ARBA00022705"/>
    </source>
</evidence>
<reference evidence="9 12" key="1">
    <citation type="journal article" date="2015" name="Parasit. Vectors">
        <title>Draft genome of the scabies mite.</title>
        <authorList>
            <person name="Rider S.D.Jr."/>
            <person name="Morgan M.S."/>
            <person name="Arlian L.G."/>
        </authorList>
    </citation>
    <scope>NUCLEOTIDE SEQUENCE [LARGE SCALE GENOMIC DNA]</scope>
    <source>
        <strain evidence="9">Arlian Lab</strain>
    </source>
</reference>
<dbReference type="GO" id="GO:0003677">
    <property type="term" value="F:DNA binding"/>
    <property type="evidence" value="ECO:0007669"/>
    <property type="project" value="InterPro"/>
</dbReference>
<evidence type="ECO:0000313" key="10">
    <source>
        <dbReference type="EnsemblMetazoa" id="KAF7488562.1"/>
    </source>
</evidence>
<evidence type="ECO:0000256" key="1">
    <source>
        <dbReference type="ARBA" id="ARBA00004123"/>
    </source>
</evidence>
<proteinExistence type="inferred from homology"/>
<dbReference type="Proteomes" id="UP000070412">
    <property type="component" value="Unassembled WGS sequence"/>
</dbReference>
<dbReference type="EMBL" id="JXLN01012232">
    <property type="protein sequence ID" value="KPM08228.1"/>
    <property type="molecule type" value="Genomic_DNA"/>
</dbReference>
<sequence length="537" mass="62071">MESDNASSISLDENISDSNEVDDFTNCFNCDNDEIKDEDYLNQVPELSRVILYAGDSLDDNQWMRKRIKSDFGIDYLDPNTSIRKAFKFISSKLIEANENLNIYLENFIEELKNSCQKILDDCEGNTDSDSLKVIKDLAHDDCWISTSYHRKTAVETYYVGRIRFRMANHKSNSQTIYLEAPSSVDKEGIIPLDLSQFKNQSKNQDFEEFSLFPGKIVVLKGQNFSGNHLVVSKFINFNRFLRPLFPLQCPQILQEQEPFNIVCACGPFLKIDDNNQIDFLDTFWMKSIANYLKRYNPDVLFLLGPFIEESMLSSLERWSRQNLMLNENLYPYQWNLDRLFNYQIRFLCKELEGLSVLTRIVLIPSSNELGKINVFPMYPLEVKCQKSVISFSNPSILNIGGVAMGLTTTDILLHLSRNEIHNIDPTHHKSGERIRRLCEYVLSHRNFYPLLPPDLNLNLEYSKYNALLMRQTPHILVLSSVLRPFIYNIDGTIVINPGKVAKNCIARIILEPLKSTQQYTGSLSQFTNVEIIKLNY</sequence>
<feature type="domain" description="DNA polymerase alpha subunit B OB" evidence="7">
    <location>
        <begin position="151"/>
        <end position="236"/>
    </location>
</feature>
<feature type="domain" description="DNA polymerase alpha/delta/epsilon subunit B" evidence="6">
    <location>
        <begin position="262"/>
        <end position="487"/>
    </location>
</feature>
<accession>A0A132AB94</accession>
<dbReference type="VEuPathDB" id="VectorBase:SSCA006514"/>
<gene>
    <name evidence="9" type="ORF">QR98_0067420</name>
    <name evidence="8" type="ORF">SSS_1641</name>
</gene>